<dbReference type="EMBL" id="JAOPGA020000876">
    <property type="protein sequence ID" value="KAL0482595.1"/>
    <property type="molecule type" value="Genomic_DNA"/>
</dbReference>
<sequence>MNTLNSGSFTSTNYKQYISTSCSSSDPYYGYSTYRSNYSSHSTNTTCHPVFNFSSIPTTVNFRARKKEKGNVKATPLTRSLLESSQCRSSRATKHSTRTLELCNMRSRGGTMRMVHTTNMTTNTNTKKNPKKATQHKKGYPN</sequence>
<protein>
    <submittedName>
        <fullName evidence="2">Uncharacterized protein</fullName>
    </submittedName>
</protein>
<evidence type="ECO:0000313" key="3">
    <source>
        <dbReference type="Proteomes" id="UP001431209"/>
    </source>
</evidence>
<dbReference type="Proteomes" id="UP001431209">
    <property type="component" value="Unassembled WGS sequence"/>
</dbReference>
<feature type="compositionally biased region" description="Basic residues" evidence="1">
    <location>
        <begin position="128"/>
        <end position="142"/>
    </location>
</feature>
<evidence type="ECO:0000313" key="2">
    <source>
        <dbReference type="EMBL" id="KAL0482595.1"/>
    </source>
</evidence>
<comment type="caution">
    <text evidence="2">The sequence shown here is derived from an EMBL/GenBank/DDBJ whole genome shotgun (WGS) entry which is preliminary data.</text>
</comment>
<organism evidence="2 3">
    <name type="scientific">Acrasis kona</name>
    <dbReference type="NCBI Taxonomy" id="1008807"/>
    <lineage>
        <taxon>Eukaryota</taxon>
        <taxon>Discoba</taxon>
        <taxon>Heterolobosea</taxon>
        <taxon>Tetramitia</taxon>
        <taxon>Eutetramitia</taxon>
        <taxon>Acrasidae</taxon>
        <taxon>Acrasis</taxon>
    </lineage>
</organism>
<dbReference type="AlphaFoldDB" id="A0AAW2Z0S2"/>
<feature type="region of interest" description="Disordered" evidence="1">
    <location>
        <begin position="120"/>
        <end position="142"/>
    </location>
</feature>
<name>A0AAW2Z0S2_9EUKA</name>
<gene>
    <name evidence="2" type="ORF">AKO1_014321</name>
</gene>
<accession>A0AAW2Z0S2</accession>
<proteinExistence type="predicted"/>
<keyword evidence="3" id="KW-1185">Reference proteome</keyword>
<evidence type="ECO:0000256" key="1">
    <source>
        <dbReference type="SAM" id="MobiDB-lite"/>
    </source>
</evidence>
<reference evidence="2 3" key="1">
    <citation type="submission" date="2024-03" db="EMBL/GenBank/DDBJ databases">
        <title>The Acrasis kona genome and developmental transcriptomes reveal deep origins of eukaryotic multicellular pathways.</title>
        <authorList>
            <person name="Sheikh S."/>
            <person name="Fu C.-J."/>
            <person name="Brown M.W."/>
            <person name="Baldauf S.L."/>
        </authorList>
    </citation>
    <scope>NUCLEOTIDE SEQUENCE [LARGE SCALE GENOMIC DNA]</scope>
    <source>
        <strain evidence="2 3">ATCC MYA-3509</strain>
    </source>
</reference>